<evidence type="ECO:0000256" key="5">
    <source>
        <dbReference type="ARBA" id="ARBA00023212"/>
    </source>
</evidence>
<sequence length="222" mass="25483">MAQGDPMKWGMPGWRIEQKFAPGVLIGNWGEDRYTFLRGDNKHNSTHRTDFRNFAGHRPDVLVRRKALMKNDGIGPEALFHHHGNRYSNNMVSWYDENFNGRWKDNTLPDLRDWNGHQLAWAPEKSDFPLQGKPTNYGLLDTMKQKWADQIADETKGDFLSTYQNSFIKPSGEAFTSVRYAIPKAQSTSLHPYNSINKDLKLRGGTSFKSPERLPEITPVTS</sequence>
<evidence type="ECO:0000313" key="10">
    <source>
        <dbReference type="EMBL" id="CAC5386447.1"/>
    </source>
</evidence>
<evidence type="ECO:0000256" key="9">
    <source>
        <dbReference type="SAM" id="MobiDB-lite"/>
    </source>
</evidence>
<comment type="subunit">
    <text evidence="8">Microtubule inner protein component of sperm flagellar doublet microtubules.</text>
</comment>
<protein>
    <submittedName>
        <fullName evidence="10">Uncharacterized protein</fullName>
    </submittedName>
</protein>
<proteinExistence type="predicted"/>
<comment type="function">
    <text evidence="7">Microtubule inner protein (MIP) part of the dynein-decorated doublet microtubules (DMTs) in cilia axoneme, which is required for motile cilia beating.</text>
</comment>
<keyword evidence="11" id="KW-1185">Reference proteome</keyword>
<keyword evidence="5" id="KW-0206">Cytoskeleton</keyword>
<evidence type="ECO:0000256" key="3">
    <source>
        <dbReference type="ARBA" id="ARBA00022846"/>
    </source>
</evidence>
<keyword evidence="2" id="KW-0963">Cytoplasm</keyword>
<dbReference type="InterPro" id="IPR037662">
    <property type="entry name" value="CFAP68/107"/>
</dbReference>
<dbReference type="GO" id="GO:0005879">
    <property type="term" value="C:axonemal microtubule"/>
    <property type="evidence" value="ECO:0007669"/>
    <property type="project" value="TreeGrafter"/>
</dbReference>
<evidence type="ECO:0000256" key="4">
    <source>
        <dbReference type="ARBA" id="ARBA00023069"/>
    </source>
</evidence>
<evidence type="ECO:0000256" key="7">
    <source>
        <dbReference type="ARBA" id="ARBA00035003"/>
    </source>
</evidence>
<keyword evidence="3" id="KW-0282">Flagellum</keyword>
<comment type="subcellular location">
    <subcellularLocation>
        <location evidence="1">Cytoplasm</location>
        <location evidence="1">Cytoskeleton</location>
        <location evidence="1">Flagellum axoneme</location>
    </subcellularLocation>
</comment>
<keyword evidence="4" id="KW-0969">Cilium</keyword>
<accession>A0A6J8BVW3</accession>
<gene>
    <name evidence="10" type="ORF">MCOR_21883</name>
</gene>
<evidence type="ECO:0000256" key="8">
    <source>
        <dbReference type="ARBA" id="ARBA00046435"/>
    </source>
</evidence>
<reference evidence="10 11" key="1">
    <citation type="submission" date="2020-06" db="EMBL/GenBank/DDBJ databases">
        <authorList>
            <person name="Li R."/>
            <person name="Bekaert M."/>
        </authorList>
    </citation>
    <scope>NUCLEOTIDE SEQUENCE [LARGE SCALE GENOMIC DNA]</scope>
    <source>
        <strain evidence="11">wild</strain>
    </source>
</reference>
<keyword evidence="6" id="KW-0966">Cell projection</keyword>
<dbReference type="EMBL" id="CACVKT020003882">
    <property type="protein sequence ID" value="CAC5386447.1"/>
    <property type="molecule type" value="Genomic_DNA"/>
</dbReference>
<dbReference type="Pfam" id="PF22595">
    <property type="entry name" value="CFAP107"/>
    <property type="match status" value="1"/>
</dbReference>
<evidence type="ECO:0000313" key="11">
    <source>
        <dbReference type="Proteomes" id="UP000507470"/>
    </source>
</evidence>
<dbReference type="Proteomes" id="UP000507470">
    <property type="component" value="Unassembled WGS sequence"/>
</dbReference>
<dbReference type="GO" id="GO:0030317">
    <property type="term" value="P:flagellated sperm motility"/>
    <property type="evidence" value="ECO:0007669"/>
    <property type="project" value="InterPro"/>
</dbReference>
<dbReference type="PANTHER" id="PTHR31180">
    <property type="entry name" value="CILIA- AND FLAGELLA-ASSOCIATED PROTEIN 107-RELATED"/>
    <property type="match status" value="1"/>
</dbReference>
<name>A0A6J8BVW3_MYTCO</name>
<dbReference type="OrthoDB" id="8185227at2759"/>
<evidence type="ECO:0000256" key="2">
    <source>
        <dbReference type="ARBA" id="ARBA00022490"/>
    </source>
</evidence>
<dbReference type="PANTHER" id="PTHR31180:SF2">
    <property type="entry name" value="CILIA- AND FLAGELLA-ASSOCIATED PROTEIN 107"/>
    <property type="match status" value="1"/>
</dbReference>
<evidence type="ECO:0000256" key="1">
    <source>
        <dbReference type="ARBA" id="ARBA00004611"/>
    </source>
</evidence>
<feature type="region of interest" description="Disordered" evidence="9">
    <location>
        <begin position="202"/>
        <end position="222"/>
    </location>
</feature>
<dbReference type="AlphaFoldDB" id="A0A6J8BVW3"/>
<dbReference type="InterPro" id="IPR054709">
    <property type="entry name" value="CFAP107"/>
</dbReference>
<evidence type="ECO:0000256" key="6">
    <source>
        <dbReference type="ARBA" id="ARBA00023273"/>
    </source>
</evidence>
<organism evidence="10 11">
    <name type="scientific">Mytilus coruscus</name>
    <name type="common">Sea mussel</name>
    <dbReference type="NCBI Taxonomy" id="42192"/>
    <lineage>
        <taxon>Eukaryota</taxon>
        <taxon>Metazoa</taxon>
        <taxon>Spiralia</taxon>
        <taxon>Lophotrochozoa</taxon>
        <taxon>Mollusca</taxon>
        <taxon>Bivalvia</taxon>
        <taxon>Autobranchia</taxon>
        <taxon>Pteriomorphia</taxon>
        <taxon>Mytilida</taxon>
        <taxon>Mytiloidea</taxon>
        <taxon>Mytilidae</taxon>
        <taxon>Mytilinae</taxon>
        <taxon>Mytilus</taxon>
    </lineage>
</organism>